<protein>
    <submittedName>
        <fullName evidence="1">Uncharacterized protein</fullName>
    </submittedName>
</protein>
<proteinExistence type="predicted"/>
<sequence>MSKLSDFSVLVLDVFGTIIDWEAGVLAALQPLLGANGATGSAAFSREHLLRVYYEHEAAQQKATPGLRYEELLATIHPLIAASLGLTVVPSAEESAAFGASVGSWPAFPDSAEALGKLGEKYKLAVLSNVDRRTLERTRAGPLRGVRFDLVVTAEDVGSYKPDRKNFERVLREVEGRFGVGREGVLQTAQSQFHDHRTAREVGIRSCWIVRPGAVMGNVEDGGEEVWDWKFDTLADMVAAVEGEGSSTDV</sequence>
<organism evidence="1 2">
    <name type="scientific">Trichothecium roseum</name>
    <dbReference type="NCBI Taxonomy" id="47278"/>
    <lineage>
        <taxon>Eukaryota</taxon>
        <taxon>Fungi</taxon>
        <taxon>Dikarya</taxon>
        <taxon>Ascomycota</taxon>
        <taxon>Pezizomycotina</taxon>
        <taxon>Sordariomycetes</taxon>
        <taxon>Hypocreomycetidae</taxon>
        <taxon>Hypocreales</taxon>
        <taxon>Hypocreales incertae sedis</taxon>
        <taxon>Trichothecium</taxon>
    </lineage>
</organism>
<gene>
    <name evidence="1" type="ORF">N3K66_002800</name>
</gene>
<evidence type="ECO:0000313" key="1">
    <source>
        <dbReference type="EMBL" id="KAI9903448.1"/>
    </source>
</evidence>
<accession>A0ACC0VBE9</accession>
<reference evidence="1" key="1">
    <citation type="submission" date="2022-10" db="EMBL/GenBank/DDBJ databases">
        <title>Complete Genome of Trichothecium roseum strain YXFP-22015, a Plant Pathogen Isolated from Citrus.</title>
        <authorList>
            <person name="Wang Y."/>
            <person name="Zhu L."/>
        </authorList>
    </citation>
    <scope>NUCLEOTIDE SEQUENCE</scope>
    <source>
        <strain evidence="1">YXFP-22015</strain>
    </source>
</reference>
<dbReference type="EMBL" id="CM047941">
    <property type="protein sequence ID" value="KAI9903448.1"/>
    <property type="molecule type" value="Genomic_DNA"/>
</dbReference>
<name>A0ACC0VBE9_9HYPO</name>
<dbReference type="Proteomes" id="UP001163324">
    <property type="component" value="Chromosome 2"/>
</dbReference>
<evidence type="ECO:0000313" key="2">
    <source>
        <dbReference type="Proteomes" id="UP001163324"/>
    </source>
</evidence>
<keyword evidence="2" id="KW-1185">Reference proteome</keyword>
<comment type="caution">
    <text evidence="1">The sequence shown here is derived from an EMBL/GenBank/DDBJ whole genome shotgun (WGS) entry which is preliminary data.</text>
</comment>